<dbReference type="PANTHER" id="PTHR35601:SF1">
    <property type="entry name" value="TOXIN RELE"/>
    <property type="match status" value="1"/>
</dbReference>
<dbReference type="InterPro" id="IPR007712">
    <property type="entry name" value="RelE/ParE_toxin"/>
</dbReference>
<reference evidence="3" key="1">
    <citation type="submission" date="2020-08" db="EMBL/GenBank/DDBJ databases">
        <title>Whole genome shotgun sequence of Actinocatenispora sera NBRC 101916.</title>
        <authorList>
            <person name="Komaki H."/>
            <person name="Tamura T."/>
        </authorList>
    </citation>
    <scope>NUCLEOTIDE SEQUENCE</scope>
    <source>
        <strain evidence="3">NBRC 101916</strain>
    </source>
</reference>
<dbReference type="Pfam" id="PF05016">
    <property type="entry name" value="ParE_toxin"/>
    <property type="match status" value="1"/>
</dbReference>
<dbReference type="Gene3D" id="3.30.2310.20">
    <property type="entry name" value="RelE-like"/>
    <property type="match status" value="1"/>
</dbReference>
<dbReference type="KEGG" id="aser:Asera_12790"/>
<protein>
    <submittedName>
        <fullName evidence="3">Toxin RelG</fullName>
    </submittedName>
</protein>
<dbReference type="Proteomes" id="UP000680750">
    <property type="component" value="Chromosome"/>
</dbReference>
<name>A0A810KY53_9ACTN</name>
<proteinExistence type="inferred from homology"/>
<gene>
    <name evidence="3" type="ORF">Asera_12790</name>
</gene>
<dbReference type="AlphaFoldDB" id="A0A810KY53"/>
<evidence type="ECO:0000313" key="3">
    <source>
        <dbReference type="EMBL" id="BCJ27171.1"/>
    </source>
</evidence>
<dbReference type="PANTHER" id="PTHR35601">
    <property type="entry name" value="TOXIN RELE"/>
    <property type="match status" value="1"/>
</dbReference>
<evidence type="ECO:0000256" key="2">
    <source>
        <dbReference type="ARBA" id="ARBA00022649"/>
    </source>
</evidence>
<comment type="similarity">
    <text evidence="1">Belongs to the RelE toxin family.</text>
</comment>
<dbReference type="RefSeq" id="WP_030445404.1">
    <property type="nucleotide sequence ID" value="NZ_AP023354.1"/>
</dbReference>
<evidence type="ECO:0000256" key="1">
    <source>
        <dbReference type="ARBA" id="ARBA00006226"/>
    </source>
</evidence>
<keyword evidence="2" id="KW-1277">Toxin-antitoxin system</keyword>
<evidence type="ECO:0000313" key="4">
    <source>
        <dbReference type="Proteomes" id="UP000680750"/>
    </source>
</evidence>
<accession>A0A810KY53</accession>
<keyword evidence="4" id="KW-1185">Reference proteome</keyword>
<dbReference type="OrthoDB" id="5326046at2"/>
<dbReference type="EMBL" id="AP023354">
    <property type="protein sequence ID" value="BCJ27171.1"/>
    <property type="molecule type" value="Genomic_DNA"/>
</dbReference>
<dbReference type="InterPro" id="IPR035093">
    <property type="entry name" value="RelE/ParE_toxin_dom_sf"/>
</dbReference>
<sequence length="93" mass="10437">MTSNEPYQVRFQSAARRAISQRLPESVAAAVLEFCAGTLAANPYRVGRCLFGPLTGCHGARRGTYRIIYRIEENTHTVHVLDVDHRADIYRSS</sequence>
<organism evidence="3 4">
    <name type="scientific">Actinocatenispora sera</name>
    <dbReference type="NCBI Taxonomy" id="390989"/>
    <lineage>
        <taxon>Bacteria</taxon>
        <taxon>Bacillati</taxon>
        <taxon>Actinomycetota</taxon>
        <taxon>Actinomycetes</taxon>
        <taxon>Micromonosporales</taxon>
        <taxon>Micromonosporaceae</taxon>
        <taxon>Actinocatenispora</taxon>
    </lineage>
</organism>
<dbReference type="SUPFAM" id="SSF143011">
    <property type="entry name" value="RelE-like"/>
    <property type="match status" value="1"/>
</dbReference>